<sequence>MCETWGMSLSLLVTIVLMVLILAITVGLWARHHRARPVVGGIGWMLVPLGLYLFGITDLAVNGVLSIIDWAQRTVWGDAMTWGAALVGAGIVLAVVAQFLPKGPKPAQQVPQRPVAGAAGRPQVPGRPAAAKPQTRPAPAKSKDGLTDEDREIEELLRRRGIG</sequence>
<feature type="transmembrane region" description="Helical" evidence="2">
    <location>
        <begin position="42"/>
        <end position="68"/>
    </location>
</feature>
<feature type="region of interest" description="Disordered" evidence="1">
    <location>
        <begin position="103"/>
        <end position="152"/>
    </location>
</feature>
<organism evidence="3 4">
    <name type="scientific">Tessaracoccus oleiagri</name>
    <dbReference type="NCBI Taxonomy" id="686624"/>
    <lineage>
        <taxon>Bacteria</taxon>
        <taxon>Bacillati</taxon>
        <taxon>Actinomycetota</taxon>
        <taxon>Actinomycetes</taxon>
        <taxon>Propionibacteriales</taxon>
        <taxon>Propionibacteriaceae</taxon>
        <taxon>Tessaracoccus</taxon>
    </lineage>
</organism>
<evidence type="ECO:0008006" key="5">
    <source>
        <dbReference type="Google" id="ProtNLM"/>
    </source>
</evidence>
<dbReference type="EMBL" id="FNGP01000002">
    <property type="protein sequence ID" value="SDL32413.1"/>
    <property type="molecule type" value="Genomic_DNA"/>
</dbReference>
<evidence type="ECO:0000256" key="2">
    <source>
        <dbReference type="SAM" id="Phobius"/>
    </source>
</evidence>
<feature type="compositionally biased region" description="Basic and acidic residues" evidence="1">
    <location>
        <begin position="141"/>
        <end position="152"/>
    </location>
</feature>
<dbReference type="AlphaFoldDB" id="A0A1G9J5B9"/>
<keyword evidence="2" id="KW-1133">Transmembrane helix</keyword>
<evidence type="ECO:0000256" key="1">
    <source>
        <dbReference type="SAM" id="MobiDB-lite"/>
    </source>
</evidence>
<keyword evidence="4" id="KW-1185">Reference proteome</keyword>
<feature type="transmembrane region" description="Helical" evidence="2">
    <location>
        <begin position="6"/>
        <end position="30"/>
    </location>
</feature>
<gene>
    <name evidence="3" type="ORF">SAMN04488242_1028</name>
</gene>
<proteinExistence type="predicted"/>
<evidence type="ECO:0000313" key="4">
    <source>
        <dbReference type="Proteomes" id="UP000199475"/>
    </source>
</evidence>
<accession>A0A1G9J5B9</accession>
<evidence type="ECO:0000313" key="3">
    <source>
        <dbReference type="EMBL" id="SDL32413.1"/>
    </source>
</evidence>
<name>A0A1G9J5B9_9ACTN</name>
<protein>
    <recommendedName>
        <fullName evidence="5">Cellulose synthase</fullName>
    </recommendedName>
</protein>
<feature type="transmembrane region" description="Helical" evidence="2">
    <location>
        <begin position="80"/>
        <end position="100"/>
    </location>
</feature>
<reference evidence="3 4" key="1">
    <citation type="submission" date="2016-10" db="EMBL/GenBank/DDBJ databases">
        <authorList>
            <person name="de Groot N.N."/>
        </authorList>
    </citation>
    <scope>NUCLEOTIDE SEQUENCE [LARGE SCALE GENOMIC DNA]</scope>
    <source>
        <strain evidence="3 4">CGMCC 1.9159</strain>
    </source>
</reference>
<keyword evidence="2" id="KW-0472">Membrane</keyword>
<dbReference type="Proteomes" id="UP000199475">
    <property type="component" value="Unassembled WGS sequence"/>
</dbReference>
<keyword evidence="2" id="KW-0812">Transmembrane</keyword>